<keyword evidence="4" id="KW-1185">Reference proteome</keyword>
<reference evidence="2" key="2">
    <citation type="submission" date="2014-07" db="EMBL/GenBank/DDBJ databases">
        <title>Initial genome analysis of the psychrotolerant acidophile Acidithiobacillus ferrivorans CF27: insights into iron and sulfur oxidation pathways and into biofilm formation.</title>
        <authorList>
            <person name="Talla E."/>
            <person name="Hedrich S."/>
            <person name="Mangenot S."/>
            <person name="Ji B."/>
            <person name="Johnson D.B."/>
            <person name="Barbe V."/>
            <person name="Bonnefoy V."/>
        </authorList>
    </citation>
    <scope>NUCLEOTIDE SEQUENCE [LARGE SCALE GENOMIC DNA]</scope>
    <source>
        <strain evidence="2">CF27</strain>
    </source>
</reference>
<sequence length="322" mass="34445">MLKKTAVATAILATIGMSGMALAAGTGWHYPNGSISPGSDANHVVIPVAGTATSNPILAANSELGIGLVDTQSNYSENIASPTSGSDVENGMMPSFTLFGEDTFNAFGMKHWYESFSYTRTSGQTTYSLGSASNGQFSESAQHTTNNLQAKFGKTFFLGNANNAITPYLFGGYRTWHRVVPGGVSSPENYHNGYIGLGAKYQMAVTRHLVLSANSGVGEVIGAGMSGTMPPVFTHFFNMPSTVNFSLASRPYYTLGVGADYRVTKRLHMLATAQYTDFMYGGSNWKYYQGSQPVTHGYVIGFREPSSQTSNLSVGLAMAYQF</sequence>
<keyword evidence="1" id="KW-0732">Signal</keyword>
<dbReference type="EMBL" id="CCCS020000035">
    <property type="protein sequence ID" value="CDQ10505.1"/>
    <property type="molecule type" value="Genomic_DNA"/>
</dbReference>
<feature type="chain" id="PRO_5001588359" description="Outer membrane protein beta-barrel domain-containing protein" evidence="1">
    <location>
        <begin position="24"/>
        <end position="322"/>
    </location>
</feature>
<evidence type="ECO:0000313" key="3">
    <source>
        <dbReference type="EMBL" id="SMH64535.1"/>
    </source>
</evidence>
<name>A0A060UQ28_9PROT</name>
<evidence type="ECO:0008006" key="5">
    <source>
        <dbReference type="Google" id="ProtNLM"/>
    </source>
</evidence>
<feature type="signal peptide" evidence="1">
    <location>
        <begin position="1"/>
        <end position="23"/>
    </location>
</feature>
<proteinExistence type="predicted"/>
<protein>
    <recommendedName>
        <fullName evidence="5">Outer membrane protein beta-barrel domain-containing protein</fullName>
    </recommendedName>
</protein>
<evidence type="ECO:0000313" key="2">
    <source>
        <dbReference type="EMBL" id="CDQ10505.1"/>
    </source>
</evidence>
<dbReference type="RefSeq" id="WP_035193018.1">
    <property type="nucleotide sequence ID" value="NZ_CCCS020000035.1"/>
</dbReference>
<evidence type="ECO:0000256" key="1">
    <source>
        <dbReference type="SAM" id="SignalP"/>
    </source>
</evidence>
<evidence type="ECO:0000313" key="4">
    <source>
        <dbReference type="Proteomes" id="UP000193925"/>
    </source>
</evidence>
<dbReference type="Proteomes" id="UP000193925">
    <property type="component" value="Chromosome AFERRI"/>
</dbReference>
<accession>A0A060UQ28</accession>
<reference evidence="2" key="1">
    <citation type="submission" date="2014-03" db="EMBL/GenBank/DDBJ databases">
        <authorList>
            <person name="Genoscope - CEA"/>
        </authorList>
    </citation>
    <scope>NUCLEOTIDE SEQUENCE [LARGE SCALE GENOMIC DNA]</scope>
    <source>
        <strain evidence="2">CF27</strain>
    </source>
</reference>
<organism evidence="2">
    <name type="scientific">Acidithiobacillus ferrivorans</name>
    <dbReference type="NCBI Taxonomy" id="160808"/>
    <lineage>
        <taxon>Bacteria</taxon>
        <taxon>Pseudomonadati</taxon>
        <taxon>Pseudomonadota</taxon>
        <taxon>Acidithiobacillia</taxon>
        <taxon>Acidithiobacillales</taxon>
        <taxon>Acidithiobacillaceae</taxon>
        <taxon>Acidithiobacillus</taxon>
    </lineage>
</organism>
<reference evidence="3 4" key="3">
    <citation type="submission" date="2017-03" db="EMBL/GenBank/DDBJ databases">
        <authorList>
            <person name="Regsiter A."/>
            <person name="William W."/>
        </authorList>
    </citation>
    <scope>NUCLEOTIDE SEQUENCE [LARGE SCALE GENOMIC DNA]</scope>
    <source>
        <strain evidence="3">PRJEB5721</strain>
    </source>
</reference>
<dbReference type="AlphaFoldDB" id="A0A060UQ28"/>
<dbReference type="EMBL" id="LT841305">
    <property type="protein sequence ID" value="SMH64535.1"/>
    <property type="molecule type" value="Genomic_DNA"/>
</dbReference>
<gene>
    <name evidence="3" type="ORF">AFERRI_10568</name>
    <name evidence="2" type="ORF">AFERRI_400286</name>
</gene>